<reference evidence="5 6" key="1">
    <citation type="submission" date="2018-04" db="EMBL/GenBank/DDBJ databases">
        <title>The genome of golden apple snail Pomacea canaliculata provides insight into stress tolerance and invasive adaptation.</title>
        <authorList>
            <person name="Liu C."/>
            <person name="Liu B."/>
            <person name="Ren Y."/>
            <person name="Zhang Y."/>
            <person name="Wang H."/>
            <person name="Li S."/>
            <person name="Jiang F."/>
            <person name="Yin L."/>
            <person name="Zhang G."/>
            <person name="Qian W."/>
            <person name="Fan W."/>
        </authorList>
    </citation>
    <scope>NUCLEOTIDE SEQUENCE [LARGE SCALE GENOMIC DNA]</scope>
    <source>
        <strain evidence="5">SZHN2017</strain>
        <tissue evidence="5">Muscle</tissue>
    </source>
</reference>
<keyword evidence="1" id="KW-0245">EGF-like domain</keyword>
<organism evidence="5 6">
    <name type="scientific">Pomacea canaliculata</name>
    <name type="common">Golden apple snail</name>
    <dbReference type="NCBI Taxonomy" id="400727"/>
    <lineage>
        <taxon>Eukaryota</taxon>
        <taxon>Metazoa</taxon>
        <taxon>Spiralia</taxon>
        <taxon>Lophotrochozoa</taxon>
        <taxon>Mollusca</taxon>
        <taxon>Gastropoda</taxon>
        <taxon>Caenogastropoda</taxon>
        <taxon>Architaenioglossa</taxon>
        <taxon>Ampullarioidea</taxon>
        <taxon>Ampullariidae</taxon>
        <taxon>Pomacea</taxon>
    </lineage>
</organism>
<protein>
    <recommendedName>
        <fullName evidence="4">EGF-like domain-containing protein</fullName>
    </recommendedName>
</protein>
<evidence type="ECO:0000256" key="2">
    <source>
        <dbReference type="SAM" id="MobiDB-lite"/>
    </source>
</evidence>
<keyword evidence="3" id="KW-0472">Membrane</keyword>
<feature type="transmembrane region" description="Helical" evidence="3">
    <location>
        <begin position="426"/>
        <end position="448"/>
    </location>
</feature>
<accession>A0A2T7NC92</accession>
<dbReference type="PANTHER" id="PTHR24035:SF109">
    <property type="entry name" value="PROTEIN DRAPER"/>
    <property type="match status" value="1"/>
</dbReference>
<dbReference type="AlphaFoldDB" id="A0A2T7NC92"/>
<dbReference type="OrthoDB" id="10252017at2759"/>
<feature type="domain" description="EGF-like" evidence="4">
    <location>
        <begin position="235"/>
        <end position="273"/>
    </location>
</feature>
<dbReference type="InterPro" id="IPR052108">
    <property type="entry name" value="MEGF/SIB"/>
</dbReference>
<evidence type="ECO:0000313" key="6">
    <source>
        <dbReference type="Proteomes" id="UP000245119"/>
    </source>
</evidence>
<comment type="caution">
    <text evidence="5">The sequence shown here is derived from an EMBL/GenBank/DDBJ whole genome shotgun (WGS) entry which is preliminary data.</text>
</comment>
<dbReference type="Proteomes" id="UP000245119">
    <property type="component" value="Linkage Group LG14"/>
</dbReference>
<comment type="caution">
    <text evidence="1">Lacks conserved residue(s) required for the propagation of feature annotation.</text>
</comment>
<keyword evidence="3" id="KW-1133">Transmembrane helix</keyword>
<dbReference type="InterPro" id="IPR000742">
    <property type="entry name" value="EGF"/>
</dbReference>
<dbReference type="PANTHER" id="PTHR24035">
    <property type="entry name" value="MULTIPLE EPIDERMAL GROWTH FACTOR-LIKE DOMAINS PROTEIN"/>
    <property type="match status" value="1"/>
</dbReference>
<dbReference type="EMBL" id="PZQS01000014">
    <property type="protein sequence ID" value="PVD18793.1"/>
    <property type="molecule type" value="Genomic_DNA"/>
</dbReference>
<sequence length="484" mass="51846">MTGDTCESGYTGTACQYADAAFRGARSPDAMNISEEVVADEFKDQSGTCVTSHSSVSATWMVQLSALSWVTQVNVHVPEKAQRPEHVRLQEGSGGDIDEAPLQFVREEGENLVYRPRQPRRASGVCITAPSGLMTSYKVHVISGRNLALKKSASKSPNDTNTAKGADKAVDHETNQVGPDTCTEVWYPQLRIVWTVITGGCVRMCAPVRTQQKYVTRCWGPVHKQAAGQGGVDSDVKSVSGSPGNCQTTHSCHEAYYDYITRCAPGYYGDGCETKCDECIDEDCDPVNGTCMRGCLAGWTGDRCDEACPTGTYGNNCKNTCSVHCEDQDCFPGNGTCTKPCPPGQTGSFCDKVCANGTYGYSCASICSDVCVESICHPVNGTCSRGCKTGLVGDDCSQEYTSVTFGPERRDKGSTNCASGEPPPNLSGIFATCFSIGFVISLAVYVTIKRRTSEIADGGRVFSSDTEVKSFDNTDTADTECQEL</sequence>
<evidence type="ECO:0000256" key="3">
    <source>
        <dbReference type="SAM" id="Phobius"/>
    </source>
</evidence>
<keyword evidence="1" id="KW-1015">Disulfide bond</keyword>
<evidence type="ECO:0000313" key="5">
    <source>
        <dbReference type="EMBL" id="PVD18793.1"/>
    </source>
</evidence>
<evidence type="ECO:0000256" key="1">
    <source>
        <dbReference type="PROSITE-ProRule" id="PRU00076"/>
    </source>
</evidence>
<dbReference type="PROSITE" id="PS50026">
    <property type="entry name" value="EGF_3"/>
    <property type="match status" value="1"/>
</dbReference>
<feature type="disulfide bond" evidence="1">
    <location>
        <begin position="263"/>
        <end position="272"/>
    </location>
</feature>
<proteinExistence type="predicted"/>
<dbReference type="Gene3D" id="2.170.300.10">
    <property type="entry name" value="Tie2 ligand-binding domain superfamily"/>
    <property type="match status" value="2"/>
</dbReference>
<evidence type="ECO:0000259" key="4">
    <source>
        <dbReference type="PROSITE" id="PS50026"/>
    </source>
</evidence>
<feature type="region of interest" description="Disordered" evidence="2">
    <location>
        <begin position="151"/>
        <end position="170"/>
    </location>
</feature>
<keyword evidence="3" id="KW-0812">Transmembrane</keyword>
<feature type="compositionally biased region" description="Polar residues" evidence="2">
    <location>
        <begin position="154"/>
        <end position="163"/>
    </location>
</feature>
<name>A0A2T7NC92_POMCA</name>
<gene>
    <name evidence="5" type="ORF">C0Q70_21345</name>
</gene>
<keyword evidence="6" id="KW-1185">Reference proteome</keyword>